<dbReference type="HAMAP" id="MF_01925">
    <property type="entry name" value="P5C_reductase"/>
    <property type="match status" value="1"/>
</dbReference>
<dbReference type="Pfam" id="PF03807">
    <property type="entry name" value="F420_oxidored"/>
    <property type="match status" value="1"/>
</dbReference>
<dbReference type="EMBL" id="MU005966">
    <property type="protein sequence ID" value="KAF2862314.1"/>
    <property type="molecule type" value="Genomic_DNA"/>
</dbReference>
<dbReference type="InterPro" id="IPR028939">
    <property type="entry name" value="P5C_Rdtase_cat_N"/>
</dbReference>
<dbReference type="GO" id="GO:0055129">
    <property type="term" value="P:L-proline biosynthetic process"/>
    <property type="evidence" value="ECO:0007669"/>
    <property type="project" value="UniProtKB-UniPathway"/>
</dbReference>
<dbReference type="AlphaFoldDB" id="A0A6A7C4C0"/>
<dbReference type="SUPFAM" id="SSF51735">
    <property type="entry name" value="NAD(P)-binding Rossmann-fold domains"/>
    <property type="match status" value="1"/>
</dbReference>
<evidence type="ECO:0000256" key="4">
    <source>
        <dbReference type="PIRSR" id="PIRSR000193-1"/>
    </source>
</evidence>
<comment type="catalytic activity">
    <reaction evidence="5">
        <text>L-proline + NADP(+) = (S)-1-pyrroline-5-carboxylate + NADPH + 2 H(+)</text>
        <dbReference type="Rhea" id="RHEA:14109"/>
        <dbReference type="ChEBI" id="CHEBI:15378"/>
        <dbReference type="ChEBI" id="CHEBI:17388"/>
        <dbReference type="ChEBI" id="CHEBI:57783"/>
        <dbReference type="ChEBI" id="CHEBI:58349"/>
        <dbReference type="ChEBI" id="CHEBI:60039"/>
        <dbReference type="EC" id="1.5.1.2"/>
    </reaction>
</comment>
<reference evidence="8" key="1">
    <citation type="journal article" date="2020" name="Stud. Mycol.">
        <title>101 Dothideomycetes genomes: a test case for predicting lifestyles and emergence of pathogens.</title>
        <authorList>
            <person name="Haridas S."/>
            <person name="Albert R."/>
            <person name="Binder M."/>
            <person name="Bloem J."/>
            <person name="Labutti K."/>
            <person name="Salamov A."/>
            <person name="Andreopoulos B."/>
            <person name="Baker S."/>
            <person name="Barry K."/>
            <person name="Bills G."/>
            <person name="Bluhm B."/>
            <person name="Cannon C."/>
            <person name="Castanera R."/>
            <person name="Culley D."/>
            <person name="Daum C."/>
            <person name="Ezra D."/>
            <person name="Gonzalez J."/>
            <person name="Henrissat B."/>
            <person name="Kuo A."/>
            <person name="Liang C."/>
            <person name="Lipzen A."/>
            <person name="Lutzoni F."/>
            <person name="Magnuson J."/>
            <person name="Mondo S."/>
            <person name="Nolan M."/>
            <person name="Ohm R."/>
            <person name="Pangilinan J."/>
            <person name="Park H.-J."/>
            <person name="Ramirez L."/>
            <person name="Alfaro M."/>
            <person name="Sun H."/>
            <person name="Tritt A."/>
            <person name="Yoshinaga Y."/>
            <person name="Zwiers L.-H."/>
            <person name="Turgeon B."/>
            <person name="Goodwin S."/>
            <person name="Spatafora J."/>
            <person name="Crous P."/>
            <person name="Grigoriev I."/>
        </authorList>
    </citation>
    <scope>NUCLEOTIDE SEQUENCE</scope>
    <source>
        <strain evidence="8">CBS 480.64</strain>
    </source>
</reference>
<evidence type="ECO:0000256" key="2">
    <source>
        <dbReference type="ARBA" id="ARBA00022857"/>
    </source>
</evidence>
<dbReference type="PANTHER" id="PTHR11645:SF0">
    <property type="entry name" value="PYRROLINE-5-CARBOXYLATE REDUCTASE 3"/>
    <property type="match status" value="1"/>
</dbReference>
<organism evidence="8 9">
    <name type="scientific">Piedraia hortae CBS 480.64</name>
    <dbReference type="NCBI Taxonomy" id="1314780"/>
    <lineage>
        <taxon>Eukaryota</taxon>
        <taxon>Fungi</taxon>
        <taxon>Dikarya</taxon>
        <taxon>Ascomycota</taxon>
        <taxon>Pezizomycotina</taxon>
        <taxon>Dothideomycetes</taxon>
        <taxon>Dothideomycetidae</taxon>
        <taxon>Capnodiales</taxon>
        <taxon>Piedraiaceae</taxon>
        <taxon>Piedraia</taxon>
    </lineage>
</organism>
<evidence type="ECO:0000259" key="7">
    <source>
        <dbReference type="Pfam" id="PF14748"/>
    </source>
</evidence>
<dbReference type="Pfam" id="PF14748">
    <property type="entry name" value="P5CR_dimer"/>
    <property type="match status" value="1"/>
</dbReference>
<keyword evidence="5" id="KW-0641">Proline biosynthesis</keyword>
<feature type="domain" description="Pyrroline-5-carboxylate reductase dimerisation" evidence="7">
    <location>
        <begin position="207"/>
        <end position="306"/>
    </location>
</feature>
<dbReference type="Gene3D" id="1.10.3730.10">
    <property type="entry name" value="ProC C-terminal domain-like"/>
    <property type="match status" value="1"/>
</dbReference>
<keyword evidence="5" id="KW-0028">Amino-acid biosynthesis</keyword>
<dbReference type="EC" id="1.5.1.2" evidence="5"/>
<protein>
    <recommendedName>
        <fullName evidence="5">Pyrroline-5-carboxylate reductase</fullName>
        <ecNumber evidence="5">1.5.1.2</ecNumber>
    </recommendedName>
</protein>
<comment type="pathway">
    <text evidence="5">Amino-acid biosynthesis; L-proline biosynthesis; L-proline from L-glutamate 5-semialdehyde: step 1/1.</text>
</comment>
<dbReference type="InterPro" id="IPR036291">
    <property type="entry name" value="NAD(P)-bd_dom_sf"/>
</dbReference>
<dbReference type="PIRSF" id="PIRSF000193">
    <property type="entry name" value="Pyrrol-5-carb_rd"/>
    <property type="match status" value="1"/>
</dbReference>
<evidence type="ECO:0000256" key="1">
    <source>
        <dbReference type="ARBA" id="ARBA00005525"/>
    </source>
</evidence>
<dbReference type="NCBIfam" id="TIGR00112">
    <property type="entry name" value="proC"/>
    <property type="match status" value="1"/>
</dbReference>
<dbReference type="UniPathway" id="UPA00098">
    <property type="reaction ID" value="UER00361"/>
</dbReference>
<dbReference type="FunFam" id="1.10.3730.10:FF:000001">
    <property type="entry name" value="Pyrroline-5-carboxylate reductase"/>
    <property type="match status" value="1"/>
</dbReference>
<dbReference type="Gene3D" id="3.40.50.720">
    <property type="entry name" value="NAD(P)-binding Rossmann-like Domain"/>
    <property type="match status" value="1"/>
</dbReference>
<proteinExistence type="inferred from homology"/>
<evidence type="ECO:0000313" key="8">
    <source>
        <dbReference type="EMBL" id="KAF2862314.1"/>
    </source>
</evidence>
<comment type="similarity">
    <text evidence="1 5">Belongs to the pyrroline-5-carboxylate reductase family.</text>
</comment>
<keyword evidence="9" id="KW-1185">Reference proteome</keyword>
<dbReference type="GO" id="GO:0004735">
    <property type="term" value="F:pyrroline-5-carboxylate reductase activity"/>
    <property type="evidence" value="ECO:0007669"/>
    <property type="project" value="UniProtKB-EC"/>
</dbReference>
<keyword evidence="2 4" id="KW-0521">NADP</keyword>
<evidence type="ECO:0000256" key="5">
    <source>
        <dbReference type="RuleBase" id="RU003903"/>
    </source>
</evidence>
<dbReference type="InterPro" id="IPR000304">
    <property type="entry name" value="Pyrroline-COOH_reductase"/>
</dbReference>
<feature type="binding site" evidence="4">
    <location>
        <begin position="26"/>
        <end position="31"/>
    </location>
    <ligand>
        <name>NADP(+)</name>
        <dbReference type="ChEBI" id="CHEBI:58349"/>
    </ligand>
</feature>
<sequence length="320" mass="32596">MDSNTNSSDSIHTHNPTGNESTLTVLGCGTMGIAILRGLLSSSDAGIPARNDSALPIPTRFHACVPSARGAGRIKTELGTLASGVTVHVGDILPALRAANVVLLCVKPYAVEKVLSGDGIGEALRGKLLVSICAGITEGTIRGFLDGGCRVVRVMPNTAAAVRESMSVVSIENGEGKGGTAVTTTDRAVVEYIFSKIGRVVSLPASCMDACTALCGSGPAFVALLVESMAAGAIAMGVPREEAYIMATQTMRGTTALLLEGKEHPAVLRDKVCTPGGCTIGGLLVLEEGNVRGAVARAVREAACVAGQLGEGRKGVNGTR</sequence>
<dbReference type="PROSITE" id="PS00521">
    <property type="entry name" value="P5CR"/>
    <property type="match status" value="1"/>
</dbReference>
<gene>
    <name evidence="8" type="ORF">K470DRAFT_212778</name>
</gene>
<dbReference type="PANTHER" id="PTHR11645">
    <property type="entry name" value="PYRROLINE-5-CARBOXYLATE REDUCTASE"/>
    <property type="match status" value="1"/>
</dbReference>
<dbReference type="InterPro" id="IPR029036">
    <property type="entry name" value="P5CR_dimer"/>
</dbReference>
<dbReference type="InterPro" id="IPR008927">
    <property type="entry name" value="6-PGluconate_DH-like_C_sf"/>
</dbReference>
<dbReference type="Proteomes" id="UP000799421">
    <property type="component" value="Unassembled WGS sequence"/>
</dbReference>
<dbReference type="InterPro" id="IPR053790">
    <property type="entry name" value="P5CR-like_CS"/>
</dbReference>
<evidence type="ECO:0000313" key="9">
    <source>
        <dbReference type="Proteomes" id="UP000799421"/>
    </source>
</evidence>
<name>A0A6A7C4C0_9PEZI</name>
<evidence type="ECO:0000259" key="6">
    <source>
        <dbReference type="Pfam" id="PF03807"/>
    </source>
</evidence>
<keyword evidence="3 5" id="KW-0560">Oxidoreductase</keyword>
<accession>A0A6A7C4C0</accession>
<dbReference type="OrthoDB" id="10263291at2759"/>
<feature type="domain" description="Pyrroline-5-carboxylate reductase catalytic N-terminal" evidence="6">
    <location>
        <begin position="23"/>
        <end position="135"/>
    </location>
</feature>
<dbReference type="SUPFAM" id="SSF48179">
    <property type="entry name" value="6-phosphogluconate dehydrogenase C-terminal domain-like"/>
    <property type="match status" value="1"/>
</dbReference>
<evidence type="ECO:0000256" key="3">
    <source>
        <dbReference type="ARBA" id="ARBA00023002"/>
    </source>
</evidence>